<gene>
    <name evidence="1" type="ORF">I8755_16640</name>
</gene>
<evidence type="ECO:0000313" key="2">
    <source>
        <dbReference type="Proteomes" id="UP000596130"/>
    </source>
</evidence>
<proteinExistence type="predicted"/>
<reference evidence="1 2" key="1">
    <citation type="submission" date="2020-12" db="EMBL/GenBank/DDBJ databases">
        <title>Identification and biosynthesis of polyene macrolides produced by Streptomyces alfalfae Men-myco-93-63.</title>
        <authorList>
            <person name="Liu D."/>
            <person name="Li Y."/>
            <person name="Liu L."/>
            <person name="Han X."/>
            <person name="Shen F."/>
        </authorList>
    </citation>
    <scope>NUCLEOTIDE SEQUENCE [LARGE SCALE GENOMIC DNA]</scope>
    <source>
        <strain evidence="1 2">Men-myco-93-63</strain>
    </source>
</reference>
<accession>A0A7T4PGJ5</accession>
<organism evidence="1 2">
    <name type="scientific">Streptomyces alfalfae</name>
    <dbReference type="NCBI Taxonomy" id="1642299"/>
    <lineage>
        <taxon>Bacteria</taxon>
        <taxon>Bacillati</taxon>
        <taxon>Actinomycetota</taxon>
        <taxon>Actinomycetes</taxon>
        <taxon>Kitasatosporales</taxon>
        <taxon>Streptomycetaceae</taxon>
        <taxon>Streptomyces</taxon>
    </lineage>
</organism>
<evidence type="ECO:0000313" key="1">
    <source>
        <dbReference type="EMBL" id="QQC89861.1"/>
    </source>
</evidence>
<protein>
    <submittedName>
        <fullName evidence="1">Uncharacterized protein</fullName>
    </submittedName>
</protein>
<dbReference type="Proteomes" id="UP000596130">
    <property type="component" value="Chromosome"/>
</dbReference>
<dbReference type="AlphaFoldDB" id="A0A7T4PGJ5"/>
<sequence length="65" mass="6913">MDDETRDSHSQAIGMLLGAAETSGEINALTRVGRRAGFLWTCPGCRADRYANAEACCGKPRPADA</sequence>
<dbReference type="RefSeq" id="WP_198502926.1">
    <property type="nucleotide sequence ID" value="NZ_CP065959.1"/>
</dbReference>
<name>A0A7T4PGJ5_9ACTN</name>
<dbReference type="EMBL" id="CP065959">
    <property type="protein sequence ID" value="QQC89861.1"/>
    <property type="molecule type" value="Genomic_DNA"/>
</dbReference>